<dbReference type="GO" id="GO:0062129">
    <property type="term" value="C:chitin-based extracellular matrix"/>
    <property type="evidence" value="ECO:0007669"/>
    <property type="project" value="TreeGrafter"/>
</dbReference>
<organism evidence="3 4">
    <name type="scientific">Drosophila madeirensis</name>
    <name type="common">Fruit fly</name>
    <dbReference type="NCBI Taxonomy" id="30013"/>
    <lineage>
        <taxon>Eukaryota</taxon>
        <taxon>Metazoa</taxon>
        <taxon>Ecdysozoa</taxon>
        <taxon>Arthropoda</taxon>
        <taxon>Hexapoda</taxon>
        <taxon>Insecta</taxon>
        <taxon>Pterygota</taxon>
        <taxon>Neoptera</taxon>
        <taxon>Endopterygota</taxon>
        <taxon>Diptera</taxon>
        <taxon>Brachycera</taxon>
        <taxon>Muscomorpha</taxon>
        <taxon>Ephydroidea</taxon>
        <taxon>Drosophilidae</taxon>
        <taxon>Drosophila</taxon>
        <taxon>Sophophora</taxon>
    </lineage>
</organism>
<dbReference type="GO" id="GO:0008010">
    <property type="term" value="F:structural constituent of chitin-based larval cuticle"/>
    <property type="evidence" value="ECO:0007669"/>
    <property type="project" value="TreeGrafter"/>
</dbReference>
<evidence type="ECO:0000256" key="1">
    <source>
        <dbReference type="ARBA" id="ARBA00022460"/>
    </source>
</evidence>
<protein>
    <submittedName>
        <fullName evidence="3">Endocuticle structural glycoprotein ABD-4</fullName>
    </submittedName>
</protein>
<evidence type="ECO:0000313" key="4">
    <source>
        <dbReference type="Proteomes" id="UP001500889"/>
    </source>
</evidence>
<dbReference type="InterPro" id="IPR000618">
    <property type="entry name" value="Insect_cuticle"/>
</dbReference>
<dbReference type="Pfam" id="PF00379">
    <property type="entry name" value="Chitin_bind_4"/>
    <property type="match status" value="1"/>
</dbReference>
<reference evidence="3 4" key="1">
    <citation type="submission" date="2024-02" db="EMBL/GenBank/DDBJ databases">
        <title>A chromosome-level genome assembly of Drosophila madeirensis, a fruit fly species endemic to Madeira island.</title>
        <authorList>
            <person name="Tomihara K."/>
            <person name="Llopart A."/>
            <person name="Yamamoto D."/>
        </authorList>
    </citation>
    <scope>NUCLEOTIDE SEQUENCE [LARGE SCALE GENOMIC DNA]</scope>
    <source>
        <strain evidence="3 4">RF1</strain>
    </source>
</reference>
<keyword evidence="4" id="KW-1185">Reference proteome</keyword>
<dbReference type="InterPro" id="IPR050468">
    <property type="entry name" value="Cuticle_Struct_Prot"/>
</dbReference>
<dbReference type="EMBL" id="AP029267">
    <property type="protein sequence ID" value="BFG04138.1"/>
    <property type="molecule type" value="Genomic_DNA"/>
</dbReference>
<dbReference type="PANTHER" id="PTHR10380">
    <property type="entry name" value="CUTICLE PROTEIN"/>
    <property type="match status" value="1"/>
</dbReference>
<dbReference type="Proteomes" id="UP001500889">
    <property type="component" value="Chromosome E"/>
</dbReference>
<keyword evidence="1 2" id="KW-0193">Cuticle</keyword>
<accession>A0AAU9G880</accession>
<gene>
    <name evidence="3" type="ORF">DMAD_03179</name>
</gene>
<name>A0AAU9G880_DROMD</name>
<dbReference type="AlphaFoldDB" id="A0AAU9G880"/>
<dbReference type="PRINTS" id="PR00947">
    <property type="entry name" value="CUTICLE"/>
</dbReference>
<evidence type="ECO:0000313" key="3">
    <source>
        <dbReference type="EMBL" id="BFG04138.1"/>
    </source>
</evidence>
<dbReference type="PROSITE" id="PS00233">
    <property type="entry name" value="CHIT_BIND_RR_1"/>
    <property type="match status" value="1"/>
</dbReference>
<proteinExistence type="predicted"/>
<dbReference type="PROSITE" id="PS51155">
    <property type="entry name" value="CHIT_BIND_RR_2"/>
    <property type="match status" value="1"/>
</dbReference>
<sequence length="169" mass="18414">MLATVPERSQAAADTRQRINTRIRGYKMHYTLLVVAALLMSQGQARPQGPAGDQIPIIRQEQEVNFDGSYKYSYETGNGINVEEEGYLKNAGTDNAGQVAQGFFSYTSPEGIPIRITYLADENGFQPQGDHIPTPPPIPPAIQKALAYLATAPPPPQEQPSGGFNNRRG</sequence>
<evidence type="ECO:0000256" key="2">
    <source>
        <dbReference type="PROSITE-ProRule" id="PRU00497"/>
    </source>
</evidence>
<dbReference type="InterPro" id="IPR031311">
    <property type="entry name" value="CHIT_BIND_RR_consensus"/>
</dbReference>
<dbReference type="PANTHER" id="PTHR10380:SF241">
    <property type="entry name" value="CUTICULAR PROTEIN 47EG-RELATED"/>
    <property type="match status" value="1"/>
</dbReference>